<keyword evidence="2" id="KW-1185">Reference proteome</keyword>
<dbReference type="EMBL" id="JBIAZU010000003">
    <property type="protein sequence ID" value="MFF5291872.1"/>
    <property type="molecule type" value="Genomic_DNA"/>
</dbReference>
<gene>
    <name evidence="1" type="ORF">ACFY35_20720</name>
</gene>
<proteinExistence type="predicted"/>
<comment type="caution">
    <text evidence="1">The sequence shown here is derived from an EMBL/GenBank/DDBJ whole genome shotgun (WGS) entry which is preliminary data.</text>
</comment>
<accession>A0ABW6WIC7</accession>
<protein>
    <submittedName>
        <fullName evidence="1">Uncharacterized protein</fullName>
    </submittedName>
</protein>
<reference evidence="1 2" key="1">
    <citation type="submission" date="2024-10" db="EMBL/GenBank/DDBJ databases">
        <title>The Natural Products Discovery Center: Release of the First 8490 Sequenced Strains for Exploring Actinobacteria Biosynthetic Diversity.</title>
        <authorList>
            <person name="Kalkreuter E."/>
            <person name="Kautsar S.A."/>
            <person name="Yang D."/>
            <person name="Bader C.D."/>
            <person name="Teijaro C.N."/>
            <person name="Fluegel L."/>
            <person name="Davis C.M."/>
            <person name="Simpson J.R."/>
            <person name="Lauterbach L."/>
            <person name="Steele A.D."/>
            <person name="Gui C."/>
            <person name="Meng S."/>
            <person name="Li G."/>
            <person name="Viehrig K."/>
            <person name="Ye F."/>
            <person name="Su P."/>
            <person name="Kiefer A.F."/>
            <person name="Nichols A."/>
            <person name="Cepeda A.J."/>
            <person name="Yan W."/>
            <person name="Fan B."/>
            <person name="Jiang Y."/>
            <person name="Adhikari A."/>
            <person name="Zheng C.-J."/>
            <person name="Schuster L."/>
            <person name="Cowan T.M."/>
            <person name="Smanski M.J."/>
            <person name="Chevrette M.G."/>
            <person name="De Carvalho L.P.S."/>
            <person name="Shen B."/>
        </authorList>
    </citation>
    <scope>NUCLEOTIDE SEQUENCE [LARGE SCALE GENOMIC DNA]</scope>
    <source>
        <strain evidence="1 2">NPDC000087</strain>
    </source>
</reference>
<dbReference type="RefSeq" id="WP_157295868.1">
    <property type="nucleotide sequence ID" value="NZ_JBIAZU010000003.1"/>
</dbReference>
<evidence type="ECO:0000313" key="2">
    <source>
        <dbReference type="Proteomes" id="UP001602245"/>
    </source>
</evidence>
<name>A0ABW6WIC7_9ACTN</name>
<dbReference type="Proteomes" id="UP001602245">
    <property type="component" value="Unassembled WGS sequence"/>
</dbReference>
<evidence type="ECO:0000313" key="1">
    <source>
        <dbReference type="EMBL" id="MFF5291872.1"/>
    </source>
</evidence>
<organism evidence="1 2">
    <name type="scientific">Paractinoplanes globisporus</name>
    <dbReference type="NCBI Taxonomy" id="113565"/>
    <lineage>
        <taxon>Bacteria</taxon>
        <taxon>Bacillati</taxon>
        <taxon>Actinomycetota</taxon>
        <taxon>Actinomycetes</taxon>
        <taxon>Micromonosporales</taxon>
        <taxon>Micromonosporaceae</taxon>
        <taxon>Paractinoplanes</taxon>
    </lineage>
</organism>
<sequence length="187" mass="20476">MVEHPCQQHPLAQHTDRCRTGVCRFCRADLPTSGAVECRACRLNVCPGCDGRFQPELGPLCRPCTPPPHEPRPGAGQQLFRLCVFELALTCGHLATVALTGWYPVSVSCCDRLGGTVRDGLYVPFSSDVDYVKVLSERYEHRPAATPAAPTRVINRRPRTDDPHQGMYPGLGTTGRYPARVGATCQC</sequence>